<sequence length="107" mass="12019">MKIVKAGIDLHLLNRKRPIRFVSCSNESMFMTKFVLTRTPTPPTPLLSQREGGIQRPVSPRLGQSDDVVPDLPGLHHQILDGSLRCKRACVEGTDRHHSPSGFRQPR</sequence>
<protein>
    <submittedName>
        <fullName evidence="2">Uncharacterized protein</fullName>
    </submittedName>
</protein>
<dbReference type="EMBL" id="JOJR01000610">
    <property type="protein sequence ID" value="RCN35927.1"/>
    <property type="molecule type" value="Genomic_DNA"/>
</dbReference>
<keyword evidence="3" id="KW-1185">Reference proteome</keyword>
<organism evidence="2 3">
    <name type="scientific">Ancylostoma caninum</name>
    <name type="common">Dog hookworm</name>
    <dbReference type="NCBI Taxonomy" id="29170"/>
    <lineage>
        <taxon>Eukaryota</taxon>
        <taxon>Metazoa</taxon>
        <taxon>Ecdysozoa</taxon>
        <taxon>Nematoda</taxon>
        <taxon>Chromadorea</taxon>
        <taxon>Rhabditida</taxon>
        <taxon>Rhabditina</taxon>
        <taxon>Rhabditomorpha</taxon>
        <taxon>Strongyloidea</taxon>
        <taxon>Ancylostomatidae</taxon>
        <taxon>Ancylostomatinae</taxon>
        <taxon>Ancylostoma</taxon>
    </lineage>
</organism>
<dbReference type="AlphaFoldDB" id="A0A368G034"/>
<evidence type="ECO:0000313" key="2">
    <source>
        <dbReference type="EMBL" id="RCN35927.1"/>
    </source>
</evidence>
<accession>A0A368G034</accession>
<evidence type="ECO:0000313" key="3">
    <source>
        <dbReference type="Proteomes" id="UP000252519"/>
    </source>
</evidence>
<feature type="region of interest" description="Disordered" evidence="1">
    <location>
        <begin position="38"/>
        <end position="67"/>
    </location>
</feature>
<dbReference type="Proteomes" id="UP000252519">
    <property type="component" value="Unassembled WGS sequence"/>
</dbReference>
<evidence type="ECO:0000256" key="1">
    <source>
        <dbReference type="SAM" id="MobiDB-lite"/>
    </source>
</evidence>
<proteinExistence type="predicted"/>
<dbReference type="OrthoDB" id="5899178at2759"/>
<name>A0A368G034_ANCCA</name>
<gene>
    <name evidence="2" type="ORF">ANCCAN_18190</name>
</gene>
<reference evidence="2 3" key="1">
    <citation type="submission" date="2014-10" db="EMBL/GenBank/DDBJ databases">
        <title>Draft genome of the hookworm Ancylostoma caninum.</title>
        <authorList>
            <person name="Mitreva M."/>
        </authorList>
    </citation>
    <scope>NUCLEOTIDE SEQUENCE [LARGE SCALE GENOMIC DNA]</scope>
    <source>
        <strain evidence="2 3">Baltimore</strain>
    </source>
</reference>
<comment type="caution">
    <text evidence="2">The sequence shown here is derived from an EMBL/GenBank/DDBJ whole genome shotgun (WGS) entry which is preliminary data.</text>
</comment>